<gene>
    <name evidence="4" type="ORF">MJ956_17775</name>
</gene>
<dbReference type="PANTHER" id="PTHR12304:SF4">
    <property type="entry name" value="URIDINE NUCLEOSIDASE"/>
    <property type="match status" value="1"/>
</dbReference>
<comment type="caution">
    <text evidence="4">The sequence shown here is derived from an EMBL/GenBank/DDBJ whole genome shotgun (WGS) entry which is preliminary data.</text>
</comment>
<evidence type="ECO:0000259" key="3">
    <source>
        <dbReference type="Pfam" id="PF01156"/>
    </source>
</evidence>
<proteinExistence type="predicted"/>
<dbReference type="AlphaFoldDB" id="A0A9X2H7R7"/>
<dbReference type="InterPro" id="IPR015910">
    <property type="entry name" value="I/U_nuclsd_hydro_CS"/>
</dbReference>
<evidence type="ECO:0000313" key="5">
    <source>
        <dbReference type="Proteomes" id="UP001155220"/>
    </source>
</evidence>
<dbReference type="SUPFAM" id="SSF53590">
    <property type="entry name" value="Nucleoside hydrolase"/>
    <property type="match status" value="1"/>
</dbReference>
<evidence type="ECO:0000313" key="4">
    <source>
        <dbReference type="EMBL" id="MCP3056977.1"/>
    </source>
</evidence>
<keyword evidence="1 4" id="KW-0378">Hydrolase</keyword>
<dbReference type="PROSITE" id="PS01247">
    <property type="entry name" value="IUNH"/>
    <property type="match status" value="1"/>
</dbReference>
<protein>
    <submittedName>
        <fullName evidence="4">Nucleoside hydrolase</fullName>
    </submittedName>
</protein>
<dbReference type="EMBL" id="JALHBS010000116">
    <property type="protein sequence ID" value="MCP3056977.1"/>
    <property type="molecule type" value="Genomic_DNA"/>
</dbReference>
<accession>A0A9X2H7R7</accession>
<sequence length="313" mass="33329">MAEKVIFDTDPGQDDAVAILTALASPDEIDILGIVTIAGNIPIHHTTRNALRLLELTDRTDVPVHAGCARPLLRNLVTAEHVHGPTGLDGPDLPEPTLTARDAHGVDFLIETIRAHPSGTIRLLALGPLTNVGLAMTKAPDIAARLKDIVLMGGGCFEAGNITPAAEFNIFVDPEAAAIVFASGAAITVLPLDVTHQMRSTRSRIAAFGDLGNRSGAAVAAMLGFSERFDVEKYGWEGAPLHDPCVTAFVLQPDIFTGRSVNVAIETASPLTRGMTVCDYWGVTDRPKNAVWVRSGDSEAYFSLLTERIARLP</sequence>
<dbReference type="GO" id="GO:0045437">
    <property type="term" value="F:uridine nucleosidase activity"/>
    <property type="evidence" value="ECO:0007669"/>
    <property type="project" value="UniProtKB-ARBA"/>
</dbReference>
<dbReference type="GO" id="GO:0008477">
    <property type="term" value="F:purine nucleosidase activity"/>
    <property type="evidence" value="ECO:0007669"/>
    <property type="project" value="TreeGrafter"/>
</dbReference>
<keyword evidence="5" id="KW-1185">Reference proteome</keyword>
<dbReference type="CDD" id="cd02651">
    <property type="entry name" value="nuc_hydro_IU_UC_XIUA"/>
    <property type="match status" value="1"/>
</dbReference>
<evidence type="ECO:0000256" key="1">
    <source>
        <dbReference type="ARBA" id="ARBA00022801"/>
    </source>
</evidence>
<dbReference type="Proteomes" id="UP001155220">
    <property type="component" value="Unassembled WGS sequence"/>
</dbReference>
<dbReference type="PANTHER" id="PTHR12304">
    <property type="entry name" value="INOSINE-URIDINE PREFERRING NUCLEOSIDE HYDROLASE"/>
    <property type="match status" value="1"/>
</dbReference>
<dbReference type="InterPro" id="IPR036452">
    <property type="entry name" value="Ribo_hydro-like"/>
</dbReference>
<organism evidence="4 5">
    <name type="scientific">Aurantimonas marianensis</name>
    <dbReference type="NCBI Taxonomy" id="2920428"/>
    <lineage>
        <taxon>Bacteria</taxon>
        <taxon>Pseudomonadati</taxon>
        <taxon>Pseudomonadota</taxon>
        <taxon>Alphaproteobacteria</taxon>
        <taxon>Hyphomicrobiales</taxon>
        <taxon>Aurantimonadaceae</taxon>
        <taxon>Aurantimonas</taxon>
    </lineage>
</organism>
<dbReference type="GO" id="GO:0005829">
    <property type="term" value="C:cytosol"/>
    <property type="evidence" value="ECO:0007669"/>
    <property type="project" value="TreeGrafter"/>
</dbReference>
<evidence type="ECO:0000256" key="2">
    <source>
        <dbReference type="ARBA" id="ARBA00023295"/>
    </source>
</evidence>
<dbReference type="InterPro" id="IPR001910">
    <property type="entry name" value="Inosine/uridine_hydrolase_dom"/>
</dbReference>
<reference evidence="4" key="1">
    <citation type="submission" date="2022-03" db="EMBL/GenBank/DDBJ databases">
        <title>Aurantimonas Liuensis sp. Nov., isolated from the hadal seawater of the Mariana Trench.</title>
        <authorList>
            <person name="Liu R."/>
        </authorList>
    </citation>
    <scope>NUCLEOTIDE SEQUENCE</scope>
    <source>
        <strain evidence="4">LRZ36</strain>
    </source>
</reference>
<dbReference type="RefSeq" id="WP_253965778.1">
    <property type="nucleotide sequence ID" value="NZ_JALHBS010000116.1"/>
</dbReference>
<dbReference type="Pfam" id="PF01156">
    <property type="entry name" value="IU_nuc_hydro"/>
    <property type="match status" value="1"/>
</dbReference>
<keyword evidence="2" id="KW-0326">Glycosidase</keyword>
<dbReference type="InterPro" id="IPR023186">
    <property type="entry name" value="IUNH"/>
</dbReference>
<feature type="domain" description="Inosine/uridine-preferring nucleoside hydrolase" evidence="3">
    <location>
        <begin position="5"/>
        <end position="302"/>
    </location>
</feature>
<dbReference type="GO" id="GO:0006152">
    <property type="term" value="P:purine nucleoside catabolic process"/>
    <property type="evidence" value="ECO:0007669"/>
    <property type="project" value="TreeGrafter"/>
</dbReference>
<name>A0A9X2H7R7_9HYPH</name>
<dbReference type="Gene3D" id="3.90.245.10">
    <property type="entry name" value="Ribonucleoside hydrolase-like"/>
    <property type="match status" value="1"/>
</dbReference>